<dbReference type="AlphaFoldDB" id="A0A0G3M777"/>
<dbReference type="STRING" id="1324352.OK18_02625"/>
<evidence type="ECO:0000256" key="4">
    <source>
        <dbReference type="ARBA" id="ARBA00023315"/>
    </source>
</evidence>
<dbReference type="InterPro" id="IPR011004">
    <property type="entry name" value="Trimer_LpxA-like_sf"/>
</dbReference>
<comment type="similarity">
    <text evidence="1">Belongs to the transferase hexapeptide repeat family.</text>
</comment>
<keyword evidence="3" id="KW-0677">Repeat</keyword>
<dbReference type="InterPro" id="IPR018357">
    <property type="entry name" value="Hexapep_transf_CS"/>
</dbReference>
<keyword evidence="4" id="KW-0012">Acyltransferase</keyword>
<dbReference type="Pfam" id="PF00132">
    <property type="entry name" value="Hexapep"/>
    <property type="match status" value="1"/>
</dbReference>
<name>A0A0G3M777_CHRGL</name>
<dbReference type="InterPro" id="IPR001451">
    <property type="entry name" value="Hexapep"/>
</dbReference>
<evidence type="ECO:0000256" key="3">
    <source>
        <dbReference type="ARBA" id="ARBA00022737"/>
    </source>
</evidence>
<dbReference type="RefSeq" id="WP_053329274.1">
    <property type="nucleotide sequence ID" value="NZ_CP009928.1"/>
</dbReference>
<dbReference type="GO" id="GO:0016746">
    <property type="term" value="F:acyltransferase activity"/>
    <property type="evidence" value="ECO:0007669"/>
    <property type="project" value="UniProtKB-KW"/>
</dbReference>
<evidence type="ECO:0000256" key="1">
    <source>
        <dbReference type="ARBA" id="ARBA00007274"/>
    </source>
</evidence>
<sequence>MKIISDLRATKRQIEWRFNNKHNSTTLSHKVKNSDIIKVGNESYGEIITESYENSHEGLQIGNYVSIASNVIFVLGGNHQLSTFTSYPLKSMFIKNSPEDDAQSKGTIIVEDEVWIGSNVIILSGVTLGKGSIIAAGSVVTKSVEPFSIVGGNPAKIIKFRLSENLIEKRKKIDLLKISKKDIIANIDLFYSELTETNLQEIINLEKE</sequence>
<dbReference type="PROSITE" id="PS00101">
    <property type="entry name" value="HEXAPEP_TRANSFERASES"/>
    <property type="match status" value="1"/>
</dbReference>
<reference evidence="5 6" key="1">
    <citation type="submission" date="2014-11" db="EMBL/GenBank/DDBJ databases">
        <authorList>
            <person name="Park G.-S."/>
            <person name="Hong S.-J."/>
            <person name="Jung B.K."/>
            <person name="Khan A.R."/>
            <person name="Kwak Y."/>
            <person name="Shin J.-H."/>
        </authorList>
    </citation>
    <scope>NUCLEOTIDE SEQUENCE [LARGE SCALE GENOMIC DNA]</scope>
    <source>
        <strain evidence="5 6">DSM 27622</strain>
    </source>
</reference>
<dbReference type="PANTHER" id="PTHR43300">
    <property type="entry name" value="ACETYLTRANSFERASE"/>
    <property type="match status" value="1"/>
</dbReference>
<dbReference type="KEGG" id="cgn:OK18_02625"/>
<proteinExistence type="inferred from homology"/>
<dbReference type="Proteomes" id="UP000035213">
    <property type="component" value="Chromosome"/>
</dbReference>
<protein>
    <recommendedName>
        <fullName evidence="7">CatB-related O-acetyltransferase</fullName>
    </recommendedName>
</protein>
<dbReference type="PATRIC" id="fig|1324352.5.peg.571"/>
<gene>
    <name evidence="5" type="ORF">OK18_02625</name>
</gene>
<dbReference type="CDD" id="cd03349">
    <property type="entry name" value="LbH_XAT"/>
    <property type="match status" value="1"/>
</dbReference>
<organism evidence="5 6">
    <name type="scientific">Chryseobacterium gallinarum</name>
    <dbReference type="NCBI Taxonomy" id="1324352"/>
    <lineage>
        <taxon>Bacteria</taxon>
        <taxon>Pseudomonadati</taxon>
        <taxon>Bacteroidota</taxon>
        <taxon>Flavobacteriia</taxon>
        <taxon>Flavobacteriales</taxon>
        <taxon>Weeksellaceae</taxon>
        <taxon>Chryseobacterium group</taxon>
        <taxon>Chryseobacterium</taxon>
    </lineage>
</organism>
<evidence type="ECO:0008006" key="7">
    <source>
        <dbReference type="Google" id="ProtNLM"/>
    </source>
</evidence>
<dbReference type="Gene3D" id="2.160.10.10">
    <property type="entry name" value="Hexapeptide repeat proteins"/>
    <property type="match status" value="1"/>
</dbReference>
<dbReference type="EMBL" id="CP009928">
    <property type="protein sequence ID" value="AKK74754.1"/>
    <property type="molecule type" value="Genomic_DNA"/>
</dbReference>
<evidence type="ECO:0000313" key="6">
    <source>
        <dbReference type="Proteomes" id="UP000035213"/>
    </source>
</evidence>
<dbReference type="SUPFAM" id="SSF51161">
    <property type="entry name" value="Trimeric LpxA-like enzymes"/>
    <property type="match status" value="1"/>
</dbReference>
<accession>A0A0G3M777</accession>
<evidence type="ECO:0000313" key="5">
    <source>
        <dbReference type="EMBL" id="AKK74754.1"/>
    </source>
</evidence>
<dbReference type="InterPro" id="IPR050179">
    <property type="entry name" value="Trans_hexapeptide_repeat"/>
</dbReference>
<keyword evidence="2" id="KW-0808">Transferase</keyword>
<dbReference type="PANTHER" id="PTHR43300:SF11">
    <property type="entry name" value="ACETYLTRANSFERASE RV3034C-RELATED"/>
    <property type="match status" value="1"/>
</dbReference>
<evidence type="ECO:0000256" key="2">
    <source>
        <dbReference type="ARBA" id="ARBA00022679"/>
    </source>
</evidence>